<dbReference type="GO" id="GO:0000724">
    <property type="term" value="P:double-strand break repair via homologous recombination"/>
    <property type="evidence" value="ECO:0007669"/>
    <property type="project" value="TreeGrafter"/>
</dbReference>
<feature type="compositionally biased region" description="Basic residues" evidence="1">
    <location>
        <begin position="322"/>
        <end position="333"/>
    </location>
</feature>
<name>A0AAN6T0V2_9PEZI</name>
<dbReference type="PANTHER" id="PTHR28122:SF1">
    <property type="entry name" value="E3 UBIQUITIN-PROTEIN LIGASE SUBSTRATE RECEPTOR MMS22"/>
    <property type="match status" value="1"/>
</dbReference>
<dbReference type="GO" id="GO:0031297">
    <property type="term" value="P:replication fork processing"/>
    <property type="evidence" value="ECO:0007669"/>
    <property type="project" value="InterPro"/>
</dbReference>
<dbReference type="EMBL" id="MU863637">
    <property type="protein sequence ID" value="KAK4100975.1"/>
    <property type="molecule type" value="Genomic_DNA"/>
</dbReference>
<evidence type="ECO:0000256" key="1">
    <source>
        <dbReference type="SAM" id="MobiDB-lite"/>
    </source>
</evidence>
<comment type="caution">
    <text evidence="2">The sequence shown here is derived from an EMBL/GenBank/DDBJ whole genome shotgun (WGS) entry which is preliminary data.</text>
</comment>
<keyword evidence="3" id="KW-1185">Reference proteome</keyword>
<gene>
    <name evidence="2" type="ORF">N658DRAFT_471854</name>
</gene>
<reference evidence="2" key="2">
    <citation type="submission" date="2023-05" db="EMBL/GenBank/DDBJ databases">
        <authorList>
            <consortium name="Lawrence Berkeley National Laboratory"/>
            <person name="Steindorff A."/>
            <person name="Hensen N."/>
            <person name="Bonometti L."/>
            <person name="Westerberg I."/>
            <person name="Brannstrom I.O."/>
            <person name="Guillou S."/>
            <person name="Cros-Aarteil S."/>
            <person name="Calhoun S."/>
            <person name="Haridas S."/>
            <person name="Kuo A."/>
            <person name="Mondo S."/>
            <person name="Pangilinan J."/>
            <person name="Riley R."/>
            <person name="Labutti K."/>
            <person name="Andreopoulos B."/>
            <person name="Lipzen A."/>
            <person name="Chen C."/>
            <person name="Yanf M."/>
            <person name="Daum C."/>
            <person name="Ng V."/>
            <person name="Clum A."/>
            <person name="Ohm R."/>
            <person name="Martin F."/>
            <person name="Silar P."/>
            <person name="Natvig D."/>
            <person name="Lalanne C."/>
            <person name="Gautier V."/>
            <person name="Ament-Velasquez S.L."/>
            <person name="Kruys A."/>
            <person name="Hutchinson M.I."/>
            <person name="Powell A.J."/>
            <person name="Barry K."/>
            <person name="Miller A.N."/>
            <person name="Grigoriev I.V."/>
            <person name="Debuchy R."/>
            <person name="Gladieux P."/>
            <person name="Thoren M.H."/>
            <person name="Johannesson H."/>
        </authorList>
    </citation>
    <scope>NUCLEOTIDE SEQUENCE</scope>
    <source>
        <strain evidence="2">CBS 757.83</strain>
    </source>
</reference>
<feature type="compositionally biased region" description="Basic and acidic residues" evidence="1">
    <location>
        <begin position="492"/>
        <end position="502"/>
    </location>
</feature>
<feature type="compositionally biased region" description="Polar residues" evidence="1">
    <location>
        <begin position="279"/>
        <end position="306"/>
    </location>
</feature>
<feature type="region of interest" description="Disordered" evidence="1">
    <location>
        <begin position="131"/>
        <end position="174"/>
    </location>
</feature>
<accession>A0AAN6T0V2</accession>
<feature type="region of interest" description="Disordered" evidence="1">
    <location>
        <begin position="577"/>
        <end position="655"/>
    </location>
</feature>
<dbReference type="InterPro" id="IPR019021">
    <property type="entry name" value="Mms22"/>
</dbReference>
<feature type="compositionally biased region" description="Low complexity" evidence="1">
    <location>
        <begin position="59"/>
        <end position="73"/>
    </location>
</feature>
<feature type="compositionally biased region" description="Basic and acidic residues" evidence="1">
    <location>
        <begin position="21"/>
        <end position="54"/>
    </location>
</feature>
<feature type="region of interest" description="Disordered" evidence="1">
    <location>
        <begin position="1"/>
        <end position="117"/>
    </location>
</feature>
<feature type="region of interest" description="Disordered" evidence="1">
    <location>
        <begin position="781"/>
        <end position="822"/>
    </location>
</feature>
<feature type="region of interest" description="Disordered" evidence="1">
    <location>
        <begin position="866"/>
        <end position="892"/>
    </location>
</feature>
<proteinExistence type="predicted"/>
<dbReference type="Proteomes" id="UP001305647">
    <property type="component" value="Unassembled WGS sequence"/>
</dbReference>
<feature type="compositionally biased region" description="Polar residues" evidence="1">
    <location>
        <begin position="405"/>
        <end position="426"/>
    </location>
</feature>
<feature type="compositionally biased region" description="Polar residues" evidence="1">
    <location>
        <begin position="434"/>
        <end position="455"/>
    </location>
</feature>
<feature type="compositionally biased region" description="Polar residues" evidence="1">
    <location>
        <begin position="74"/>
        <end position="96"/>
    </location>
</feature>
<feature type="compositionally biased region" description="Basic residues" evidence="1">
    <location>
        <begin position="589"/>
        <end position="610"/>
    </location>
</feature>
<dbReference type="Pfam" id="PF09462">
    <property type="entry name" value="Mus7"/>
    <property type="match status" value="1"/>
</dbReference>
<feature type="region of interest" description="Disordered" evidence="1">
    <location>
        <begin position="484"/>
        <end position="517"/>
    </location>
</feature>
<evidence type="ECO:0000313" key="3">
    <source>
        <dbReference type="Proteomes" id="UP001305647"/>
    </source>
</evidence>
<organism evidence="2 3">
    <name type="scientific">Parathielavia hyrcaniae</name>
    <dbReference type="NCBI Taxonomy" id="113614"/>
    <lineage>
        <taxon>Eukaryota</taxon>
        <taxon>Fungi</taxon>
        <taxon>Dikarya</taxon>
        <taxon>Ascomycota</taxon>
        <taxon>Pezizomycotina</taxon>
        <taxon>Sordariomycetes</taxon>
        <taxon>Sordariomycetidae</taxon>
        <taxon>Sordariales</taxon>
        <taxon>Chaetomiaceae</taxon>
        <taxon>Parathielavia</taxon>
    </lineage>
</organism>
<feature type="compositionally biased region" description="Low complexity" evidence="1">
    <location>
        <begin position="348"/>
        <end position="360"/>
    </location>
</feature>
<protein>
    <submittedName>
        <fullName evidence="2">Uncharacterized protein</fullName>
    </submittedName>
</protein>
<reference evidence="2" key="1">
    <citation type="journal article" date="2023" name="Mol. Phylogenet. Evol.">
        <title>Genome-scale phylogeny and comparative genomics of the fungal order Sordariales.</title>
        <authorList>
            <person name="Hensen N."/>
            <person name="Bonometti L."/>
            <person name="Westerberg I."/>
            <person name="Brannstrom I.O."/>
            <person name="Guillou S."/>
            <person name="Cros-Aarteil S."/>
            <person name="Calhoun S."/>
            <person name="Haridas S."/>
            <person name="Kuo A."/>
            <person name="Mondo S."/>
            <person name="Pangilinan J."/>
            <person name="Riley R."/>
            <person name="LaButti K."/>
            <person name="Andreopoulos B."/>
            <person name="Lipzen A."/>
            <person name="Chen C."/>
            <person name="Yan M."/>
            <person name="Daum C."/>
            <person name="Ng V."/>
            <person name="Clum A."/>
            <person name="Steindorff A."/>
            <person name="Ohm R.A."/>
            <person name="Martin F."/>
            <person name="Silar P."/>
            <person name="Natvig D.O."/>
            <person name="Lalanne C."/>
            <person name="Gautier V."/>
            <person name="Ament-Velasquez S.L."/>
            <person name="Kruys A."/>
            <person name="Hutchinson M.I."/>
            <person name="Powell A.J."/>
            <person name="Barry K."/>
            <person name="Miller A.N."/>
            <person name="Grigoriev I.V."/>
            <person name="Debuchy R."/>
            <person name="Gladieux P."/>
            <person name="Hiltunen Thoren M."/>
            <person name="Johannesson H."/>
        </authorList>
    </citation>
    <scope>NUCLEOTIDE SEQUENCE</scope>
    <source>
        <strain evidence="2">CBS 757.83</strain>
    </source>
</reference>
<dbReference type="GO" id="GO:0035361">
    <property type="term" value="C:Cul8-RING ubiquitin ligase complex"/>
    <property type="evidence" value="ECO:0007669"/>
    <property type="project" value="TreeGrafter"/>
</dbReference>
<dbReference type="GO" id="GO:0005634">
    <property type="term" value="C:nucleus"/>
    <property type="evidence" value="ECO:0007669"/>
    <property type="project" value="InterPro"/>
</dbReference>
<feature type="compositionally biased region" description="Acidic residues" evidence="1">
    <location>
        <begin position="233"/>
        <end position="248"/>
    </location>
</feature>
<feature type="region of interest" description="Disordered" evidence="1">
    <location>
        <begin position="275"/>
        <end position="464"/>
    </location>
</feature>
<feature type="compositionally biased region" description="Polar residues" evidence="1">
    <location>
        <begin position="612"/>
        <end position="621"/>
    </location>
</feature>
<sequence>MKSWRELGEVPDSDDESSDDTEVHDHDQLDQFPGIEEHETQAEEVHAGYDKDGDIWSVPSSSLSSHHAAPSSLRNPAQASQMLSQPPWHAQSTQKPSEGLRTPKSPPHAVKSSFPEDDVSIGYVRLSTLGSRTSSPASLLSRTPSIPRSPSLPRTHPCSPQELGPRPLPVEVEAEELSRQTAVRLERSLRPRKPIQQHPYLLENAKYTNFMKSHGVKPIKVVLEPQPARSTPDGEDSQDQEFQTEESQEVTAEGLDRLAQMGPILFDEEEDELALTLSLPKTSPYGQQVRTSSQQSNGDQTDATSLSDEEFPPLERLQPVPAKKRRQSLKRQPSRLLSSTKRKRPRVVPDSSSQPSPQRPAFIPPPPLNIWDFSSSPTGPQRPEEPAEKQGTIQQQSIRRRPGTPSMSPPLQGSTSTATLFNNGTAASPIMINEDTQSDLSEGELTGSTSNSGSDSEVVRKNSRRIRGVLPASWLRIDQQHDTRLAQNARRKTPEHSPDRGVRRGVALPRQRSPKPSSTAALMLFDESESSGPENEAPWRVAVADGPMHPAPVATIMDEDDGASVVEEDIIDWMLPGRKRAGSHNPSGRTKKQKRNRAVFKGHPNGHARQPKITQHLNPSKQGVVLAPTTRDSINTRPQKGPGPSRTSRSKKRVATPPLLSILDVIEPDAPRFVKIAARAAKRKANLGKASPSKKLISLATRSDNLDALSVLRNWKAGKLKPVIPVPLPKQPQKQTRRPALREVSSNPASRARGGQPQKLVRQSRLDSFVLADDAQHLQDHHLYSVPRPQPLKTLQDRRADPHPAQLEEEEDRDKRRQLNSRKKTLDAFYRRARRLRDGSTVDALGQDLDVDFTLREAVPQGQDNRISRDVEGNSASTEGMRRGASSRFRKRRQPQYVDLEAAQYARAHDPLPANVFAAEVLEDQHLRGAKVQDDKLNGLGPYGTHYSHHFEVFPLDGGVFFHESTVIGRGLVRDAADASLSDRARHHRPTVPFTFDGRTLRWGAWDDNTSSELGILVDWIAERVVSEGSDRKAVEAADFVLGYILRSLSLSNDVEERAFLSRCLDVFSTLTTRFESVDWSTGSGEAKRTQLEVLVRFSLATLAVRSLSQSSSSDPMQSMRLDGMLTKSASVTIRRLLECGTEDLQTLYGDLQRSTFRERGIRSDRVLANCWAVMMRVLECAAIPRSSFWNVTQSVMLSQGIASPLDAQVLERRWRDLFTLLPLTEIDNAGLLVSGMRHTAPLEGWALPQQLLKRVFQLYQANPRQPPGFNDYCRALVARCHFLVQQWGWRRCTGIIGTIFDFFGSQSLAHLRNEEVYKSPRFLEELDRQPSLSIEAEDRCFHIFIKLLALAIQRLKSLGRVNDIKNLVARTLPNHNRQYLKEDTIHQHDLAALRNHHDLLCTLFWVSPPDLRPAVHLVEKLVVPASAHKEACLINVRAWNQLARFVISNGEGGDVFRPLAVWRNNVFNQVLDQYLSAASDIEQQFRALSSEMVGISKYLRDEMVAKNKATALDVLHFSAKASLDVLRRAPTLEAALYGLNTTQLQKVFTSLDYQSPGFDWSILRVAMETVEHLIGRIDQASEEQYSSEFSDNPDAPYLEDAVLLVNEHLAKDFFWLCRTVLALPVPQSPKQHNHQVLCAEKAVALAARIAARFIKNRVTHLLPCFSPGKYGLFSDVPKNLATEERKYLPLFLAVLVKNHVFDFKDLGMNILGLWMLSVVKPLRHLGYENYLAEVLRQRNLPFLERATIAAGIPPDYNSNLEFFACAMHYMRKTLRGGGSAQSKLHRDEFSKTLQLAMQKIKENLSLLRPDAAEHGLYINFVRQLVSLIKSHGVGICAVDPFFTQPSADYSPSVQDPQLHTAGIVAYGVRLSERDVTAAPQLFHYLFNNFKIALGNDKLEQECHILGRAMRNAHVTSFMLQFMIPAIIQASAQVPDCWALLEVYVAALGEVLASGCAPRELRDDDVEHAAGVVDAILAWLEGLRGAGAGATLSFAQLHVMTLLATMANSLQPSLSAHLFNNNNNNNNTEADDGEPRLRDAMDRLAAFFAELSQQIEDLLLSTRTAAEERPDIVAALSVTTLLGGLRPPLSSSSQTFAMTANKKKNPRVQDFANTIVADVRRNWAVSEDRVMVRLALASSGRLGGAPVLSQAAVAGSLRGARYGPWEGREVLRRLWGVVSSSSSSWGLEQSSRMWRRDGVREVEETVLLF</sequence>
<feature type="region of interest" description="Disordered" evidence="1">
    <location>
        <begin position="218"/>
        <end position="250"/>
    </location>
</feature>
<feature type="compositionally biased region" description="Polar residues" evidence="1">
    <location>
        <begin position="131"/>
        <end position="148"/>
    </location>
</feature>
<evidence type="ECO:0000313" key="2">
    <source>
        <dbReference type="EMBL" id="KAK4100975.1"/>
    </source>
</evidence>
<dbReference type="PANTHER" id="PTHR28122">
    <property type="entry name" value="E3 UBIQUITIN-PROTEIN LIGASE SUBSTRATE RECEPTOR MMS22"/>
    <property type="match status" value="1"/>
</dbReference>
<feature type="compositionally biased region" description="Acidic residues" evidence="1">
    <location>
        <begin position="9"/>
        <end position="20"/>
    </location>
</feature>
<feature type="region of interest" description="Disordered" evidence="1">
    <location>
        <begin position="723"/>
        <end position="761"/>
    </location>
</feature>